<dbReference type="EMBL" id="VSWC01000053">
    <property type="protein sequence ID" value="KAA1101819.1"/>
    <property type="molecule type" value="Genomic_DNA"/>
</dbReference>
<dbReference type="AlphaFoldDB" id="A0A5B0PPC6"/>
<protein>
    <submittedName>
        <fullName evidence="2">Uncharacterized protein</fullName>
    </submittedName>
</protein>
<sequence length="138" mass="14802">MRLSSIFGGISPACTSRLRVLAGFVTPRVHTHVDRHRFSTGSPRAATAGGRTRTRQSTGFRGLHGSVHSCVPRMCQGAHEGAPMTTDTDLATPPKERTGNRTPRADQGCASGITVLNHWTHGASCRAGMWIPRETPTT</sequence>
<evidence type="ECO:0000313" key="3">
    <source>
        <dbReference type="Proteomes" id="UP000324748"/>
    </source>
</evidence>
<dbReference type="Proteomes" id="UP000324748">
    <property type="component" value="Unassembled WGS sequence"/>
</dbReference>
<evidence type="ECO:0000256" key="1">
    <source>
        <dbReference type="SAM" id="MobiDB-lite"/>
    </source>
</evidence>
<reference evidence="2 3" key="1">
    <citation type="submission" date="2019-05" db="EMBL/GenBank/DDBJ databases">
        <title>Emergence of the Ug99 lineage of the wheat stem rust pathogen through somatic hybridization.</title>
        <authorList>
            <person name="Li F."/>
            <person name="Upadhyaya N.M."/>
            <person name="Sperschneider J."/>
            <person name="Matny O."/>
            <person name="Nguyen-Phuc H."/>
            <person name="Mago R."/>
            <person name="Raley C."/>
            <person name="Miller M.E."/>
            <person name="Silverstein K.A.T."/>
            <person name="Henningsen E."/>
            <person name="Hirsch C.D."/>
            <person name="Visser B."/>
            <person name="Pretorius Z.A."/>
            <person name="Steffenson B.J."/>
            <person name="Schwessinger B."/>
            <person name="Dodds P.N."/>
            <person name="Figueroa M."/>
        </authorList>
    </citation>
    <scope>NUCLEOTIDE SEQUENCE [LARGE SCALE GENOMIC DNA]</scope>
    <source>
        <strain evidence="2">21-0</strain>
    </source>
</reference>
<organism evidence="2 3">
    <name type="scientific">Puccinia graminis f. sp. tritici</name>
    <dbReference type="NCBI Taxonomy" id="56615"/>
    <lineage>
        <taxon>Eukaryota</taxon>
        <taxon>Fungi</taxon>
        <taxon>Dikarya</taxon>
        <taxon>Basidiomycota</taxon>
        <taxon>Pucciniomycotina</taxon>
        <taxon>Pucciniomycetes</taxon>
        <taxon>Pucciniales</taxon>
        <taxon>Pucciniaceae</taxon>
        <taxon>Puccinia</taxon>
    </lineage>
</organism>
<feature type="region of interest" description="Disordered" evidence="1">
    <location>
        <begin position="78"/>
        <end position="108"/>
    </location>
</feature>
<comment type="caution">
    <text evidence="2">The sequence shown here is derived from an EMBL/GenBank/DDBJ whole genome shotgun (WGS) entry which is preliminary data.</text>
</comment>
<proteinExistence type="predicted"/>
<gene>
    <name evidence="2" type="ORF">PGT21_030698</name>
</gene>
<evidence type="ECO:0000313" key="2">
    <source>
        <dbReference type="EMBL" id="KAA1101819.1"/>
    </source>
</evidence>
<accession>A0A5B0PPC6</accession>
<name>A0A5B0PPC6_PUCGR</name>
<keyword evidence="3" id="KW-1185">Reference proteome</keyword>